<gene>
    <name evidence="2" type="ORF">METZ01_LOCUS53839</name>
</gene>
<name>A0A381SA59_9ZZZZ</name>
<dbReference type="EMBL" id="UINC01002857">
    <property type="protein sequence ID" value="SVA00985.1"/>
    <property type="molecule type" value="Genomic_DNA"/>
</dbReference>
<dbReference type="PANTHER" id="PTHR37811">
    <property type="entry name" value="BLL5343 PROTEIN"/>
    <property type="match status" value="1"/>
</dbReference>
<dbReference type="AlphaFoldDB" id="A0A381SA59"/>
<dbReference type="Gene3D" id="3.30.70.100">
    <property type="match status" value="1"/>
</dbReference>
<evidence type="ECO:0000313" key="2">
    <source>
        <dbReference type="EMBL" id="SVA00985.1"/>
    </source>
</evidence>
<evidence type="ECO:0000259" key="1">
    <source>
        <dbReference type="Pfam" id="PF03992"/>
    </source>
</evidence>
<reference evidence="2" key="1">
    <citation type="submission" date="2018-05" db="EMBL/GenBank/DDBJ databases">
        <authorList>
            <person name="Lanie J.A."/>
            <person name="Ng W.-L."/>
            <person name="Kazmierczak K.M."/>
            <person name="Andrzejewski T.M."/>
            <person name="Davidsen T.M."/>
            <person name="Wayne K.J."/>
            <person name="Tettelin H."/>
            <person name="Glass J.I."/>
            <person name="Rusch D."/>
            <person name="Podicherti R."/>
            <person name="Tsui H.-C.T."/>
            <person name="Winkler M.E."/>
        </authorList>
    </citation>
    <scope>NUCLEOTIDE SEQUENCE</scope>
</reference>
<dbReference type="InterPro" id="IPR007138">
    <property type="entry name" value="ABM_dom"/>
</dbReference>
<dbReference type="PANTHER" id="PTHR37811:SF2">
    <property type="entry name" value="ABM DOMAIN-CONTAINING PROTEIN"/>
    <property type="match status" value="1"/>
</dbReference>
<dbReference type="InterPro" id="IPR011008">
    <property type="entry name" value="Dimeric_a/b-barrel"/>
</dbReference>
<dbReference type="InterPro" id="IPR052936">
    <property type="entry name" value="Jasmonate_Hydroxylase-like"/>
</dbReference>
<accession>A0A381SA59</accession>
<sequence length="113" mass="13324">MERKALLNDKSYYAVIFTSIQSEVNKDYEEMAELMISLAKKQSGFLRVGSALSNGIGITVSYWETEESIRNWKNHEKHLVARHKGRSGWYSDYHVRIAQVEREYEFDSRKKMK</sequence>
<dbReference type="Pfam" id="PF03992">
    <property type="entry name" value="ABM"/>
    <property type="match status" value="1"/>
</dbReference>
<feature type="domain" description="ABM" evidence="1">
    <location>
        <begin position="12"/>
        <end position="82"/>
    </location>
</feature>
<protein>
    <recommendedName>
        <fullName evidence="1">ABM domain-containing protein</fullName>
    </recommendedName>
</protein>
<proteinExistence type="predicted"/>
<dbReference type="SUPFAM" id="SSF54909">
    <property type="entry name" value="Dimeric alpha+beta barrel"/>
    <property type="match status" value="1"/>
</dbReference>
<organism evidence="2">
    <name type="scientific">marine metagenome</name>
    <dbReference type="NCBI Taxonomy" id="408172"/>
    <lineage>
        <taxon>unclassified sequences</taxon>
        <taxon>metagenomes</taxon>
        <taxon>ecological metagenomes</taxon>
    </lineage>
</organism>